<feature type="compositionally biased region" description="Low complexity" evidence="1">
    <location>
        <begin position="24"/>
        <end position="41"/>
    </location>
</feature>
<feature type="region of interest" description="Disordered" evidence="1">
    <location>
        <begin position="24"/>
        <end position="60"/>
    </location>
</feature>
<sequence>MKRFLLAAMTLGLAAGAASADWGGRTSAAQGAAPAPQLGGPNTVLGMGGPSNGVSPDPYGMHPRLKRLFRIGGSSHAQMGYGQSGPAYNPNGFPPGAYGPAQGTLVFPNHPFVRSPRDFFMLEQNR</sequence>
<dbReference type="EMBL" id="JAXBLV010000178">
    <property type="protein sequence ID" value="MDY3560352.1"/>
    <property type="molecule type" value="Genomic_DNA"/>
</dbReference>
<accession>A0ABU5F0G5</accession>
<comment type="caution">
    <text evidence="3">The sequence shown here is derived from an EMBL/GenBank/DDBJ whole genome shotgun (WGS) entry which is preliminary data.</text>
</comment>
<organism evidence="3 4">
    <name type="scientific">Gemmata algarum</name>
    <dbReference type="NCBI Taxonomy" id="2975278"/>
    <lineage>
        <taxon>Bacteria</taxon>
        <taxon>Pseudomonadati</taxon>
        <taxon>Planctomycetota</taxon>
        <taxon>Planctomycetia</taxon>
        <taxon>Gemmatales</taxon>
        <taxon>Gemmataceae</taxon>
        <taxon>Gemmata</taxon>
    </lineage>
</organism>
<evidence type="ECO:0000256" key="1">
    <source>
        <dbReference type="SAM" id="MobiDB-lite"/>
    </source>
</evidence>
<name>A0ABU5F0G5_9BACT</name>
<evidence type="ECO:0000313" key="4">
    <source>
        <dbReference type="Proteomes" id="UP001272242"/>
    </source>
</evidence>
<keyword evidence="4" id="KW-1185">Reference proteome</keyword>
<feature type="signal peptide" evidence="2">
    <location>
        <begin position="1"/>
        <end position="20"/>
    </location>
</feature>
<proteinExistence type="predicted"/>
<keyword evidence="2" id="KW-0732">Signal</keyword>
<dbReference type="RefSeq" id="WP_320686942.1">
    <property type="nucleotide sequence ID" value="NZ_JAXBLV010000178.1"/>
</dbReference>
<feature type="chain" id="PRO_5047219962" evidence="2">
    <location>
        <begin position="21"/>
        <end position="126"/>
    </location>
</feature>
<evidence type="ECO:0000256" key="2">
    <source>
        <dbReference type="SAM" id="SignalP"/>
    </source>
</evidence>
<gene>
    <name evidence="3" type="ORF">R5W23_001586</name>
</gene>
<reference evidence="4" key="1">
    <citation type="journal article" date="2023" name="Mar. Drugs">
        <title>Gemmata algarum, a Novel Planctomycete Isolated from an Algal Mat, Displays Antimicrobial Activity.</title>
        <authorList>
            <person name="Kumar G."/>
            <person name="Kallscheuer N."/>
            <person name="Kashif M."/>
            <person name="Ahamad S."/>
            <person name="Jagadeeshwari U."/>
            <person name="Pannikurungottu S."/>
            <person name="Haufschild T."/>
            <person name="Kabuu M."/>
            <person name="Sasikala C."/>
            <person name="Jogler C."/>
            <person name="Ramana C."/>
        </authorList>
    </citation>
    <scope>NUCLEOTIDE SEQUENCE [LARGE SCALE GENOMIC DNA]</scope>
    <source>
        <strain evidence="4">JC673</strain>
    </source>
</reference>
<dbReference type="Proteomes" id="UP001272242">
    <property type="component" value="Unassembled WGS sequence"/>
</dbReference>
<evidence type="ECO:0000313" key="3">
    <source>
        <dbReference type="EMBL" id="MDY3560352.1"/>
    </source>
</evidence>
<protein>
    <submittedName>
        <fullName evidence="3">Uncharacterized protein</fullName>
    </submittedName>
</protein>